<feature type="compositionally biased region" description="Basic and acidic residues" evidence="1">
    <location>
        <begin position="884"/>
        <end position="895"/>
    </location>
</feature>
<evidence type="ECO:0000313" key="3">
    <source>
        <dbReference type="Proteomes" id="UP000050795"/>
    </source>
</evidence>
<evidence type="ECO:0000256" key="2">
    <source>
        <dbReference type="SAM" id="Phobius"/>
    </source>
</evidence>
<protein>
    <submittedName>
        <fullName evidence="4">Uncharacterized protein</fullName>
    </submittedName>
</protein>
<feature type="compositionally biased region" description="Acidic residues" evidence="1">
    <location>
        <begin position="944"/>
        <end position="959"/>
    </location>
</feature>
<feature type="region of interest" description="Disordered" evidence="1">
    <location>
        <begin position="936"/>
        <end position="977"/>
    </location>
</feature>
<evidence type="ECO:0000256" key="1">
    <source>
        <dbReference type="SAM" id="MobiDB-lite"/>
    </source>
</evidence>
<feature type="compositionally biased region" description="Basic and acidic residues" evidence="1">
    <location>
        <begin position="960"/>
        <end position="969"/>
    </location>
</feature>
<feature type="region of interest" description="Disordered" evidence="1">
    <location>
        <begin position="1726"/>
        <end position="1761"/>
    </location>
</feature>
<feature type="transmembrane region" description="Helical" evidence="2">
    <location>
        <begin position="1693"/>
        <end position="1712"/>
    </location>
</feature>
<reference evidence="4" key="2">
    <citation type="submission" date="2023-11" db="UniProtKB">
        <authorList>
            <consortium name="WormBaseParasite"/>
        </authorList>
    </citation>
    <scope>IDENTIFICATION</scope>
</reference>
<feature type="region of interest" description="Disordered" evidence="1">
    <location>
        <begin position="1537"/>
        <end position="1560"/>
    </location>
</feature>
<feature type="region of interest" description="Disordered" evidence="1">
    <location>
        <begin position="1372"/>
        <end position="1396"/>
    </location>
</feature>
<feature type="compositionally biased region" description="Polar residues" evidence="1">
    <location>
        <begin position="1112"/>
        <end position="1133"/>
    </location>
</feature>
<feature type="compositionally biased region" description="Low complexity" evidence="1">
    <location>
        <begin position="844"/>
        <end position="858"/>
    </location>
</feature>
<feature type="region of interest" description="Disordered" evidence="1">
    <location>
        <begin position="1095"/>
        <end position="1141"/>
    </location>
</feature>
<keyword evidence="3" id="KW-1185">Reference proteome</keyword>
<feature type="region of interest" description="Disordered" evidence="1">
    <location>
        <begin position="1013"/>
        <end position="1038"/>
    </location>
</feature>
<feature type="compositionally biased region" description="Low complexity" evidence="1">
    <location>
        <begin position="796"/>
        <end position="807"/>
    </location>
</feature>
<accession>A0AA85JXS7</accession>
<keyword evidence="2" id="KW-0812">Transmembrane</keyword>
<name>A0AA85JXS7_TRIRE</name>
<feature type="compositionally biased region" description="Acidic residues" evidence="1">
    <location>
        <begin position="1013"/>
        <end position="1031"/>
    </location>
</feature>
<feature type="region of interest" description="Disordered" evidence="1">
    <location>
        <begin position="1"/>
        <end position="26"/>
    </location>
</feature>
<sequence>MSQRVYMSKRRRRDLDSSSSSNSSDCTNDKYLWEFSGDNYEFLMNDDFMEHCKHDSSTMDNSAPVDNSLQSCISLLKDLSHLLHNIRQRSQSGEPENFRKYSETILTNEIQHYERRKNKVVNSILSAVRDKCQTLPSLSSSSSSPSNALDFTATTNLISNQEIDQNSSQLLRALGEFQLEWEAIVHQITPVNPLTNKTKFVKDIEQDLQKIDAWLDMLASNLPNTSAWMTCLMSLSEVQKFSAAKYYQICLKQIEQYSKTLSTIKELVDRVDVHTMNADLSFQNTLHHLSKQFCQAEAKCHTLWLRLLELTIYIDQNLKINISTNNTEQREEKLIENSWNIHLLAFTSQEVKHQNEHESGFESEQSPPVKLSLPYACSETAISSNIKTQKDGKSLLHKKNSHSLPNDFNKITKQMITNSLSNNNNDNNNNNSINDNNEETRKHPEGDFLHQIVKSTSTSPKNIYNAYNSEHTVCNDNNSNNENIDVISLPDQDNLKLLTRTYEKILFDNTSNNSDGKASQDGESFLTDPNSSTDAVLIGFSKRKHDNVDEGKQTLPEEANKIEDLKSNRQGIIIHKCSSLPVIISPSISSLSSSSSPSSSLSMLTGEEFEILPTSLSIKTRSLRVKRTTSVSSVSLVYKRKNNKSFNRYTYTSSHNKDNSHNNDNNIENCTKITNEQRSFTNKYKAHNLYCLKRLTNRQLKINSSRDFSLKQKTLKWKSKSSEILKQNLIKQLKTSSHRNCKSSLCLNKSLQSSSRNVSIRHSKCIESNANNEMIQSTDFNSDHDTMSNHSYHCKSPSSSSPSQSSSLPDDASELEQRRWKMQVKTYLNAAAQAEQLIRSKYSPTTQPRTTTTPPTTTTTITEQFKSWLAGVNASSNAKLRNRNKQDKQSKKYIKENTNNNEEILIDVSDGTKFPNMKQSKQHSHINNVWDSQFQASTNNNNVDTEEGEDGDDDDDEEASDIKANKDGDDSNEPLNFWDDYQASLYSNTSDVQAYESPRTYAEEFPWDDEDSSLFLIDDDNNDADDGDDDGKELKSTSTNSCTESFYKLIQSLSNNDSHDGDYGQDTMDIISTSTSALFHLKSNISSSIETSLDIDQNNHRNNNNNRPFNNSSQRLESCSPEYTSNLLTSPNPSIHGLRTCPDGGSQYLPMIETMDIVSDTNAKGFNNDPVNNFNLCLSSPYSMYYRKQQQQKVVVPSAYDKKSQTIPRTTFASTAATTNSSPLTATGKTRKRKAQMTLFHSPSDSQCIKREFLSFDNNLNCCLQNDRNFSDIHKGILEHSETRLSNAENYLQHLLIAMRKNSKANRRDRLNRSNSGNWRHRTTHLLQTAEAHIKLLSNLLDDLKHYSPDTSEFSEDDHRYSFIEDLTRNTSNNSKSDHLHHHNNNNNNSVDIHCQQSQNPSSYQLMISEAMKLKCQWGKFLSKVHGIHHQSNQYEIWEKQLCLLQIRMHELSRLTREIGLSMYINKDGCHHDNDDDDGSDKTVDDANNYNTSKLLNNAKQMDRISCGFKRCFSELDSLSYALNEIQSELTEKCRTSVNSNNNNNNNNTNDNTRNNSSMLSSSMINLDSQLLHEIEHLSSQLAVNRSILQRLIRLFESNCSSHSTRKHDRQQENVMEEQLDTTTITNPTESILQCLQNETSEPNTNEHLNQCEPENNPSVISVSNTVENKKSSIFSTILKMIHHIFPFGKHHFLIVLTGGFLFIVYMGFYIFSRSVICNNNNDNNSASRPLPSSSSTSPVSSSSSIPLTSSTSASHHDHNNNNNFNDFTAATANAYHKCPLDRDRLSNIFDYTNGMPPY</sequence>
<proteinExistence type="predicted"/>
<dbReference type="WBParaSite" id="TREG1_64710.1">
    <property type="protein sequence ID" value="TREG1_64710.1"/>
    <property type="gene ID" value="TREG1_64710"/>
</dbReference>
<feature type="compositionally biased region" description="Low complexity" evidence="1">
    <location>
        <begin position="1726"/>
        <end position="1754"/>
    </location>
</feature>
<feature type="compositionally biased region" description="Low complexity" evidence="1">
    <location>
        <begin position="418"/>
        <end position="435"/>
    </location>
</feature>
<organism evidence="3 4">
    <name type="scientific">Trichobilharzia regenti</name>
    <name type="common">Nasal bird schistosome</name>
    <dbReference type="NCBI Taxonomy" id="157069"/>
    <lineage>
        <taxon>Eukaryota</taxon>
        <taxon>Metazoa</taxon>
        <taxon>Spiralia</taxon>
        <taxon>Lophotrochozoa</taxon>
        <taxon>Platyhelminthes</taxon>
        <taxon>Trematoda</taxon>
        <taxon>Digenea</taxon>
        <taxon>Strigeidida</taxon>
        <taxon>Schistosomatoidea</taxon>
        <taxon>Schistosomatidae</taxon>
        <taxon>Trichobilharzia</taxon>
    </lineage>
</organism>
<evidence type="ECO:0000313" key="4">
    <source>
        <dbReference type="WBParaSite" id="TREG1_64710.1"/>
    </source>
</evidence>
<feature type="region of interest" description="Disordered" evidence="1">
    <location>
        <begin position="418"/>
        <end position="443"/>
    </location>
</feature>
<feature type="region of interest" description="Disordered" evidence="1">
    <location>
        <begin position="777"/>
        <end position="814"/>
    </location>
</feature>
<keyword evidence="2" id="KW-0472">Membrane</keyword>
<keyword evidence="2" id="KW-1133">Transmembrane helix</keyword>
<feature type="region of interest" description="Disordered" evidence="1">
    <location>
        <begin position="508"/>
        <end position="530"/>
    </location>
</feature>
<feature type="region of interest" description="Disordered" evidence="1">
    <location>
        <begin position="388"/>
        <end position="407"/>
    </location>
</feature>
<feature type="region of interest" description="Disordered" evidence="1">
    <location>
        <begin position="838"/>
        <end position="858"/>
    </location>
</feature>
<feature type="region of interest" description="Disordered" evidence="1">
    <location>
        <begin position="876"/>
        <end position="896"/>
    </location>
</feature>
<feature type="compositionally biased region" description="Low complexity" evidence="1">
    <location>
        <begin position="1100"/>
        <end position="1111"/>
    </location>
</feature>
<feature type="compositionally biased region" description="Polar residues" evidence="1">
    <location>
        <begin position="508"/>
        <end position="517"/>
    </location>
</feature>
<dbReference type="Proteomes" id="UP000050795">
    <property type="component" value="Unassembled WGS sequence"/>
</dbReference>
<reference evidence="3" key="1">
    <citation type="submission" date="2022-06" db="EMBL/GenBank/DDBJ databases">
        <authorList>
            <person name="Berger JAMES D."/>
            <person name="Berger JAMES D."/>
        </authorList>
    </citation>
    <scope>NUCLEOTIDE SEQUENCE [LARGE SCALE GENOMIC DNA]</scope>
</reference>